<gene>
    <name evidence="1" type="ORF">WJX73_009599</name>
</gene>
<dbReference type="AlphaFoldDB" id="A0AAW1NU12"/>
<keyword evidence="2" id="KW-1185">Reference proteome</keyword>
<evidence type="ECO:0000313" key="2">
    <source>
        <dbReference type="Proteomes" id="UP001465755"/>
    </source>
</evidence>
<reference evidence="1 2" key="1">
    <citation type="journal article" date="2024" name="Nat. Commun.">
        <title>Phylogenomics reveals the evolutionary origins of lichenization in chlorophyte algae.</title>
        <authorList>
            <person name="Puginier C."/>
            <person name="Libourel C."/>
            <person name="Otte J."/>
            <person name="Skaloud P."/>
            <person name="Haon M."/>
            <person name="Grisel S."/>
            <person name="Petersen M."/>
            <person name="Berrin J.G."/>
            <person name="Delaux P.M."/>
            <person name="Dal Grande F."/>
            <person name="Keller J."/>
        </authorList>
    </citation>
    <scope>NUCLEOTIDE SEQUENCE [LARGE SCALE GENOMIC DNA]</scope>
    <source>
        <strain evidence="1 2">SAG 2036</strain>
    </source>
</reference>
<proteinExistence type="predicted"/>
<protein>
    <submittedName>
        <fullName evidence="1">Uncharacterized protein</fullName>
    </submittedName>
</protein>
<evidence type="ECO:0000313" key="1">
    <source>
        <dbReference type="EMBL" id="KAK9794649.1"/>
    </source>
</evidence>
<comment type="caution">
    <text evidence="1">The sequence shown here is derived from an EMBL/GenBank/DDBJ whole genome shotgun (WGS) entry which is preliminary data.</text>
</comment>
<organism evidence="1 2">
    <name type="scientific">Symbiochloris irregularis</name>
    <dbReference type="NCBI Taxonomy" id="706552"/>
    <lineage>
        <taxon>Eukaryota</taxon>
        <taxon>Viridiplantae</taxon>
        <taxon>Chlorophyta</taxon>
        <taxon>core chlorophytes</taxon>
        <taxon>Trebouxiophyceae</taxon>
        <taxon>Trebouxiales</taxon>
        <taxon>Trebouxiaceae</taxon>
        <taxon>Symbiochloris</taxon>
    </lineage>
</organism>
<dbReference type="EMBL" id="JALJOQ010000136">
    <property type="protein sequence ID" value="KAK9794649.1"/>
    <property type="molecule type" value="Genomic_DNA"/>
</dbReference>
<accession>A0AAW1NU12</accession>
<dbReference type="Proteomes" id="UP001465755">
    <property type="component" value="Unassembled WGS sequence"/>
</dbReference>
<sequence length="178" mass="19326">MPGVNAAAELLDKYNEAYIQLETARNAYLGKAPGQLPPIPDIMMHALGGVSQAAMITLGAVHAAAAAGSNTEAKAAMQVQLSLLIITSIVLERIKDDIPLGCRLLLVTEVDQELRKRSLHDRLRDNSAMLLGATRDPHATRDRIIQEAKVTSIERALAELTHAFVPSSPNRSKRRLFS</sequence>
<name>A0AAW1NU12_9CHLO</name>